<protein>
    <submittedName>
        <fullName evidence="2">Uncharacterized protein</fullName>
    </submittedName>
</protein>
<reference evidence="2 3" key="1">
    <citation type="submission" date="2024-05" db="EMBL/GenBank/DDBJ databases">
        <authorList>
            <person name="Wallberg A."/>
        </authorList>
    </citation>
    <scope>NUCLEOTIDE SEQUENCE [LARGE SCALE GENOMIC DNA]</scope>
</reference>
<proteinExistence type="predicted"/>
<name>A0AAV2SQM6_MEGNR</name>
<dbReference type="Proteomes" id="UP001497623">
    <property type="component" value="Unassembled WGS sequence"/>
</dbReference>
<comment type="caution">
    <text evidence="2">The sequence shown here is derived from an EMBL/GenBank/DDBJ whole genome shotgun (WGS) entry which is preliminary data.</text>
</comment>
<keyword evidence="3" id="KW-1185">Reference proteome</keyword>
<accession>A0AAV2SQM6</accession>
<gene>
    <name evidence="2" type="ORF">MNOR_LOCUS39375</name>
</gene>
<evidence type="ECO:0000313" key="3">
    <source>
        <dbReference type="Proteomes" id="UP001497623"/>
    </source>
</evidence>
<feature type="region of interest" description="Disordered" evidence="1">
    <location>
        <begin position="1"/>
        <end position="36"/>
    </location>
</feature>
<dbReference type="EMBL" id="CAXKWB010101371">
    <property type="protein sequence ID" value="CAL4225386.1"/>
    <property type="molecule type" value="Genomic_DNA"/>
</dbReference>
<evidence type="ECO:0000313" key="2">
    <source>
        <dbReference type="EMBL" id="CAL4225386.1"/>
    </source>
</evidence>
<evidence type="ECO:0000256" key="1">
    <source>
        <dbReference type="SAM" id="MobiDB-lite"/>
    </source>
</evidence>
<dbReference type="AlphaFoldDB" id="A0AAV2SQM6"/>
<organism evidence="2 3">
    <name type="scientific">Meganyctiphanes norvegica</name>
    <name type="common">Northern krill</name>
    <name type="synonym">Thysanopoda norvegica</name>
    <dbReference type="NCBI Taxonomy" id="48144"/>
    <lineage>
        <taxon>Eukaryota</taxon>
        <taxon>Metazoa</taxon>
        <taxon>Ecdysozoa</taxon>
        <taxon>Arthropoda</taxon>
        <taxon>Crustacea</taxon>
        <taxon>Multicrustacea</taxon>
        <taxon>Malacostraca</taxon>
        <taxon>Eumalacostraca</taxon>
        <taxon>Eucarida</taxon>
        <taxon>Euphausiacea</taxon>
        <taxon>Euphausiidae</taxon>
        <taxon>Meganyctiphanes</taxon>
    </lineage>
</organism>
<sequence>MSQRRSPREYLPNPVHAASERRPVEEYLPNPVHADSERRQSEYFYKQEGSLQPFSNFDGSADNEDQWINDDDDDRAKKMVSYKNTALKFDNVAKRQTLLRRDCRKKNFYLFLVKEIDITFKHIIFKMVKSARLFYTYISKLYLLESEILREIRLLPKWHHFFKMVVEADFE</sequence>
<feature type="non-terminal residue" evidence="2">
    <location>
        <position position="171"/>
    </location>
</feature>